<dbReference type="RefSeq" id="WP_093555545.1">
    <property type="nucleotide sequence ID" value="NZ_FPBO01000008.1"/>
</dbReference>
<gene>
    <name evidence="5" type="ORF">SAMN05216552_100866</name>
</gene>
<dbReference type="InterPro" id="IPR029063">
    <property type="entry name" value="SAM-dependent_MTases_sf"/>
</dbReference>
<dbReference type="EMBL" id="FPBO01000008">
    <property type="protein sequence ID" value="SFU72828.1"/>
    <property type="molecule type" value="Genomic_DNA"/>
</dbReference>
<dbReference type="PANTHER" id="PTHR13610">
    <property type="entry name" value="METHYLTRANSFERASE DOMAIN-CONTAINING PROTEIN"/>
    <property type="match status" value="1"/>
</dbReference>
<evidence type="ECO:0000256" key="1">
    <source>
        <dbReference type="ARBA" id="ARBA00022603"/>
    </source>
</evidence>
<protein>
    <submittedName>
        <fullName evidence="5">Histone methylation protein DOT1</fullName>
    </submittedName>
</protein>
<feature type="domain" description="DOT1" evidence="4">
    <location>
        <begin position="112"/>
        <end position="175"/>
    </location>
</feature>
<dbReference type="Gene3D" id="3.40.50.150">
    <property type="entry name" value="Vaccinia Virus protein VP39"/>
    <property type="match status" value="1"/>
</dbReference>
<keyword evidence="2" id="KW-0808">Transferase</keyword>
<evidence type="ECO:0000256" key="3">
    <source>
        <dbReference type="ARBA" id="ARBA00022691"/>
    </source>
</evidence>
<proteinExistence type="predicted"/>
<dbReference type="InterPro" id="IPR026170">
    <property type="entry name" value="FAM173A/B"/>
</dbReference>
<evidence type="ECO:0000256" key="2">
    <source>
        <dbReference type="ARBA" id="ARBA00022679"/>
    </source>
</evidence>
<keyword evidence="3" id="KW-0949">S-adenosyl-L-methionine</keyword>
<accession>A0A1I7IIT1</accession>
<keyword evidence="1" id="KW-0489">Methyltransferase</keyword>
<evidence type="ECO:0000313" key="6">
    <source>
        <dbReference type="Proteomes" id="UP000199391"/>
    </source>
</evidence>
<keyword evidence="6" id="KW-1185">Reference proteome</keyword>
<organism evidence="5 6">
    <name type="scientific">Pseudoduganella namucuonensis</name>
    <dbReference type="NCBI Taxonomy" id="1035707"/>
    <lineage>
        <taxon>Bacteria</taxon>
        <taxon>Pseudomonadati</taxon>
        <taxon>Pseudomonadota</taxon>
        <taxon>Betaproteobacteria</taxon>
        <taxon>Burkholderiales</taxon>
        <taxon>Oxalobacteraceae</taxon>
        <taxon>Telluria group</taxon>
        <taxon>Pseudoduganella</taxon>
    </lineage>
</organism>
<dbReference type="Proteomes" id="UP000199391">
    <property type="component" value="Unassembled WGS sequence"/>
</dbReference>
<dbReference type="PANTHER" id="PTHR13610:SF9">
    <property type="entry name" value="FI06469P"/>
    <property type="match status" value="1"/>
</dbReference>
<dbReference type="Pfam" id="PF08123">
    <property type="entry name" value="DOT1"/>
    <property type="match status" value="1"/>
</dbReference>
<dbReference type="GO" id="GO:0031151">
    <property type="term" value="F:histone H3K79 methyltransferase activity"/>
    <property type="evidence" value="ECO:0007669"/>
    <property type="project" value="InterPro"/>
</dbReference>
<dbReference type="AlphaFoldDB" id="A0A1I7IIT1"/>
<sequence>MAGAERVLAAMREHIQDGEHHLRALLEQGDGTPFGRFVEIGLALRRCYRDRARQDYLIERLRPFRKLIIGAVPAGVQRHGLLPADEGGADGRALEDVGDEELRQWLIDDGRLIYGEFKPHELDNYFAAIAPHVRPGGAMYDLGSGLGKVVMSAALAFPFARCTGVELLGYRHRMALRRFAAMLDAGEQALAALPAPPAPDEPLALGHGGVASARHVLDMRERVRFIEQDMFEADVGDASLVFVYSTCFAPLMDKLGEKLARGVPEGCLVSTTTFPLRHPAFRLVEQFPSQTVAWTTVFLYRREGPLEGLPELAPAYLYEPDPHEWEAGVRAAMAGYTAA</sequence>
<name>A0A1I7IIT1_9BURK</name>
<evidence type="ECO:0000313" key="5">
    <source>
        <dbReference type="EMBL" id="SFU72828.1"/>
    </source>
</evidence>
<dbReference type="GO" id="GO:0032259">
    <property type="term" value="P:methylation"/>
    <property type="evidence" value="ECO:0007669"/>
    <property type="project" value="UniProtKB-KW"/>
</dbReference>
<dbReference type="OrthoDB" id="8770076at2"/>
<evidence type="ECO:0000259" key="4">
    <source>
        <dbReference type="Pfam" id="PF08123"/>
    </source>
</evidence>
<dbReference type="InterPro" id="IPR025789">
    <property type="entry name" value="DOT1_dom"/>
</dbReference>
<dbReference type="SUPFAM" id="SSF53335">
    <property type="entry name" value="S-adenosyl-L-methionine-dependent methyltransferases"/>
    <property type="match status" value="1"/>
</dbReference>
<reference evidence="6" key="1">
    <citation type="submission" date="2016-10" db="EMBL/GenBank/DDBJ databases">
        <authorList>
            <person name="Varghese N."/>
            <person name="Submissions S."/>
        </authorList>
    </citation>
    <scope>NUCLEOTIDE SEQUENCE [LARGE SCALE GENOMIC DNA]</scope>
    <source>
        <strain evidence="6">CGMCC 1.11014</strain>
    </source>
</reference>
<dbReference type="STRING" id="1035707.SAMN05216552_100866"/>